<dbReference type="SUPFAM" id="SSF53474">
    <property type="entry name" value="alpha/beta-Hydrolases"/>
    <property type="match status" value="1"/>
</dbReference>
<comment type="caution">
    <text evidence="3">The sequence shown here is derived from an EMBL/GenBank/DDBJ whole genome shotgun (WGS) entry which is preliminary data.</text>
</comment>
<dbReference type="Gene3D" id="3.40.50.1820">
    <property type="entry name" value="alpha/beta hydrolase"/>
    <property type="match status" value="1"/>
</dbReference>
<dbReference type="OrthoDB" id="10260961at2759"/>
<dbReference type="SUPFAM" id="SSF47923">
    <property type="entry name" value="Ypt/Rab-GAP domain of gyp1p"/>
    <property type="match status" value="1"/>
</dbReference>
<dbReference type="InterPro" id="IPR035969">
    <property type="entry name" value="Rab-GAP_TBC_sf"/>
</dbReference>
<dbReference type="EMBL" id="CAJNNV010032382">
    <property type="protein sequence ID" value="CAE8639820.1"/>
    <property type="molecule type" value="Genomic_DNA"/>
</dbReference>
<dbReference type="PANTHER" id="PTHR42103">
    <property type="entry name" value="ALPHA/BETA-HYDROLASES SUPERFAMILY PROTEIN"/>
    <property type="match status" value="1"/>
</dbReference>
<evidence type="ECO:0000256" key="1">
    <source>
        <dbReference type="SAM" id="MobiDB-lite"/>
    </source>
</evidence>
<proteinExistence type="predicted"/>
<keyword evidence="4" id="KW-1185">Reference proteome</keyword>
<feature type="compositionally biased region" description="Low complexity" evidence="1">
    <location>
        <begin position="308"/>
        <end position="319"/>
    </location>
</feature>
<reference evidence="3" key="1">
    <citation type="submission" date="2021-02" db="EMBL/GenBank/DDBJ databases">
        <authorList>
            <person name="Dougan E. K."/>
            <person name="Rhodes N."/>
            <person name="Thang M."/>
            <person name="Chan C."/>
        </authorList>
    </citation>
    <scope>NUCLEOTIDE SEQUENCE</scope>
</reference>
<name>A0A813HNZ3_POLGL</name>
<dbReference type="Proteomes" id="UP000654075">
    <property type="component" value="Unassembled WGS sequence"/>
</dbReference>
<feature type="region of interest" description="Disordered" evidence="1">
    <location>
        <begin position="283"/>
        <end position="319"/>
    </location>
</feature>
<dbReference type="PROSITE" id="PS50086">
    <property type="entry name" value="TBC_RABGAP"/>
    <property type="match status" value="1"/>
</dbReference>
<feature type="non-terminal residue" evidence="3">
    <location>
        <position position="437"/>
    </location>
</feature>
<accession>A0A813HNZ3</accession>
<dbReference type="InterPro" id="IPR029058">
    <property type="entry name" value="AB_hydrolase_fold"/>
</dbReference>
<evidence type="ECO:0000259" key="2">
    <source>
        <dbReference type="PROSITE" id="PS50086"/>
    </source>
</evidence>
<gene>
    <name evidence="3" type="ORF">PGLA1383_LOCUS54809</name>
</gene>
<dbReference type="PANTHER" id="PTHR42103:SF2">
    <property type="entry name" value="AB HYDROLASE-1 DOMAIN-CONTAINING PROTEIN"/>
    <property type="match status" value="1"/>
</dbReference>
<protein>
    <recommendedName>
        <fullName evidence="2">Rab-GAP TBC domain-containing protein</fullName>
    </recommendedName>
</protein>
<feature type="non-terminal residue" evidence="3">
    <location>
        <position position="1"/>
    </location>
</feature>
<organism evidence="3 4">
    <name type="scientific">Polarella glacialis</name>
    <name type="common">Dinoflagellate</name>
    <dbReference type="NCBI Taxonomy" id="89957"/>
    <lineage>
        <taxon>Eukaryota</taxon>
        <taxon>Sar</taxon>
        <taxon>Alveolata</taxon>
        <taxon>Dinophyceae</taxon>
        <taxon>Suessiales</taxon>
        <taxon>Suessiaceae</taxon>
        <taxon>Polarella</taxon>
    </lineage>
</organism>
<evidence type="ECO:0000313" key="3">
    <source>
        <dbReference type="EMBL" id="CAE8639820.1"/>
    </source>
</evidence>
<feature type="region of interest" description="Disordered" evidence="1">
    <location>
        <begin position="246"/>
        <end position="271"/>
    </location>
</feature>
<dbReference type="InterPro" id="IPR000195">
    <property type="entry name" value="Rab-GAP-TBC_dom"/>
</dbReference>
<dbReference type="AlphaFoldDB" id="A0A813HNZ3"/>
<feature type="domain" description="Rab-GAP TBC" evidence="2">
    <location>
        <begin position="348"/>
        <end position="437"/>
    </location>
</feature>
<evidence type="ECO:0000313" key="4">
    <source>
        <dbReference type="Proteomes" id="UP000654075"/>
    </source>
</evidence>
<sequence length="437" mass="47335">VCRLFGTAGCSTVRFDFRRGIGSGSASVEDVRAVAAWFTDRREDGSEPLASQVLVVGYSYGSMIGAAATAEIPAAIGYAALCPPIDYGWALYVFNGAWLRSQAIASEGRPKLLLIGTKDEFCSMKSFDKFAEELPEPKKVVILEGENHFGAYRSLPEVLTNWVVSAFGVSSLQQFAKGVPAAIAQQAMAQGSAPDFRIPNGLFCPLYGRVQNHSCLSEAAVVTWSGRPLMKSAQGEDPEEDDILFEAPCEQGPGSVSAGRNRMVPTDGSDAEDDEVLFDAEAPQEDESQQFSGFESPAAGNRTADGDLGPPEGLGLPKLGSASSPFDALASASLCYSAASRGSAVKAGVPPQLRRLLWLRWLRVTSAESPEDWLEELRLKRAEFHRLLEEAQKDAGTEQGMKLREMINMDVERCFSEEPRLSCRVARNTLRRVLLAH</sequence>